<dbReference type="Proteomes" id="UP000193224">
    <property type="component" value="Unassembled WGS sequence"/>
</dbReference>
<organism evidence="2 3">
    <name type="scientific">Roseovarius aestuarii</name>
    <dbReference type="NCBI Taxonomy" id="475083"/>
    <lineage>
        <taxon>Bacteria</taxon>
        <taxon>Pseudomonadati</taxon>
        <taxon>Pseudomonadota</taxon>
        <taxon>Alphaproteobacteria</taxon>
        <taxon>Rhodobacterales</taxon>
        <taxon>Roseobacteraceae</taxon>
        <taxon>Roseovarius</taxon>
    </lineage>
</organism>
<protein>
    <submittedName>
        <fullName evidence="2">Uncharacterized protein</fullName>
    </submittedName>
</protein>
<reference evidence="2 3" key="1">
    <citation type="submission" date="2017-03" db="EMBL/GenBank/DDBJ databases">
        <authorList>
            <person name="Afonso C.L."/>
            <person name="Miller P.J."/>
            <person name="Scott M.A."/>
            <person name="Spackman E."/>
            <person name="Goraichik I."/>
            <person name="Dimitrov K.M."/>
            <person name="Suarez D.L."/>
            <person name="Swayne D.E."/>
        </authorList>
    </citation>
    <scope>NUCLEOTIDE SEQUENCE [LARGE SCALE GENOMIC DNA]</scope>
    <source>
        <strain evidence="2 3">CECT 7745</strain>
    </source>
</reference>
<sequence>MNLGHVKIALVITFTLSSSVQAQSKHEAPLCEAAETNRVVEIVYDKDVSKGCLPRLVDVHQVAIGNNGKLYMHGWQNRGCTKGRDFASERIFKFDKIMSVKLIEGLFSEKSRSIKLEGWDGCIGSNCFIKENICE</sequence>
<proteinExistence type="predicted"/>
<evidence type="ECO:0000256" key="1">
    <source>
        <dbReference type="SAM" id="SignalP"/>
    </source>
</evidence>
<evidence type="ECO:0000313" key="2">
    <source>
        <dbReference type="EMBL" id="SMC14068.1"/>
    </source>
</evidence>
<feature type="signal peptide" evidence="1">
    <location>
        <begin position="1"/>
        <end position="22"/>
    </location>
</feature>
<dbReference type="AlphaFoldDB" id="A0A1X7BWP6"/>
<dbReference type="OrthoDB" id="7857220at2"/>
<evidence type="ECO:0000313" key="3">
    <source>
        <dbReference type="Proteomes" id="UP000193224"/>
    </source>
</evidence>
<dbReference type="RefSeq" id="WP_085801985.1">
    <property type="nucleotide sequence ID" value="NZ_FWXB01000020.1"/>
</dbReference>
<keyword evidence="1" id="KW-0732">Signal</keyword>
<accession>A0A1X7BWP6</accession>
<name>A0A1X7BWP6_9RHOB</name>
<dbReference type="EMBL" id="FWXB01000020">
    <property type="protein sequence ID" value="SMC14068.1"/>
    <property type="molecule type" value="Genomic_DNA"/>
</dbReference>
<keyword evidence="3" id="KW-1185">Reference proteome</keyword>
<gene>
    <name evidence="2" type="ORF">ROA7745_03932</name>
</gene>
<feature type="chain" id="PRO_5012823954" evidence="1">
    <location>
        <begin position="23"/>
        <end position="135"/>
    </location>
</feature>